<comment type="similarity">
    <text evidence="1">Belongs to the GMC oxidoreductase family.</text>
</comment>
<evidence type="ECO:0000256" key="1">
    <source>
        <dbReference type="ARBA" id="ARBA00010790"/>
    </source>
</evidence>
<dbReference type="PIRSF" id="PIRSF000137">
    <property type="entry name" value="Alcohol_oxidase"/>
    <property type="match status" value="1"/>
</dbReference>
<feature type="binding site" evidence="2">
    <location>
        <begin position="135"/>
        <end position="138"/>
    </location>
    <ligand>
        <name>FAD</name>
        <dbReference type="ChEBI" id="CHEBI:57692"/>
    </ligand>
</feature>
<comment type="cofactor">
    <cofactor evidence="2">
        <name>FAD</name>
        <dbReference type="ChEBI" id="CHEBI:57692"/>
    </cofactor>
</comment>
<accession>A0AA40F7C4</accession>
<proteinExistence type="inferred from homology"/>
<feature type="chain" id="PRO_5041199822" description="Alcohol oxidase" evidence="3">
    <location>
        <begin position="18"/>
        <end position="605"/>
    </location>
</feature>
<dbReference type="EMBL" id="JAUKUD010000002">
    <property type="protein sequence ID" value="KAK0752583.1"/>
    <property type="molecule type" value="Genomic_DNA"/>
</dbReference>
<dbReference type="PANTHER" id="PTHR11552">
    <property type="entry name" value="GLUCOSE-METHANOL-CHOLINE GMC OXIDOREDUCTASE"/>
    <property type="match status" value="1"/>
</dbReference>
<reference evidence="6" key="1">
    <citation type="submission" date="2023-06" db="EMBL/GenBank/DDBJ databases">
        <title>Genome-scale phylogeny and comparative genomics of the fungal order Sordariales.</title>
        <authorList>
            <consortium name="Lawrence Berkeley National Laboratory"/>
            <person name="Hensen N."/>
            <person name="Bonometti L."/>
            <person name="Westerberg I."/>
            <person name="Brannstrom I.O."/>
            <person name="Guillou S."/>
            <person name="Cros-Aarteil S."/>
            <person name="Calhoun S."/>
            <person name="Haridas S."/>
            <person name="Kuo A."/>
            <person name="Mondo S."/>
            <person name="Pangilinan J."/>
            <person name="Riley R."/>
            <person name="LaButti K."/>
            <person name="Andreopoulos B."/>
            <person name="Lipzen A."/>
            <person name="Chen C."/>
            <person name="Yanf M."/>
            <person name="Daum C."/>
            <person name="Ng V."/>
            <person name="Clum A."/>
            <person name="Steindorff A."/>
            <person name="Ohm R."/>
            <person name="Martin F."/>
            <person name="Silar P."/>
            <person name="Natvig D."/>
            <person name="Lalanne C."/>
            <person name="Gautier V."/>
            <person name="Ament-velasquez S.L."/>
            <person name="Kruys A."/>
            <person name="Hutchinson M.I."/>
            <person name="Powell A.J."/>
            <person name="Barry K."/>
            <person name="Miller A.N."/>
            <person name="Grigoriev I.V."/>
            <person name="Debuchy R."/>
            <person name="Gladieux P."/>
            <person name="Thoren M.H."/>
            <person name="Johannesson H."/>
        </authorList>
    </citation>
    <scope>NUCLEOTIDE SEQUENCE</scope>
    <source>
        <strain evidence="6">SMH3187-1</strain>
    </source>
</reference>
<dbReference type="PANTHER" id="PTHR11552:SF80">
    <property type="entry name" value="GMC OXIDOREDUCTASE"/>
    <property type="match status" value="1"/>
</dbReference>
<feature type="signal peptide" evidence="3">
    <location>
        <begin position="1"/>
        <end position="17"/>
    </location>
</feature>
<dbReference type="InterPro" id="IPR036188">
    <property type="entry name" value="FAD/NAD-bd_sf"/>
</dbReference>
<evidence type="ECO:0000313" key="7">
    <source>
        <dbReference type="Proteomes" id="UP001172155"/>
    </source>
</evidence>
<dbReference type="Pfam" id="PF05199">
    <property type="entry name" value="GMC_oxred_C"/>
    <property type="match status" value="1"/>
</dbReference>
<evidence type="ECO:0000256" key="3">
    <source>
        <dbReference type="SAM" id="SignalP"/>
    </source>
</evidence>
<organism evidence="6 7">
    <name type="scientific">Schizothecium vesticola</name>
    <dbReference type="NCBI Taxonomy" id="314040"/>
    <lineage>
        <taxon>Eukaryota</taxon>
        <taxon>Fungi</taxon>
        <taxon>Dikarya</taxon>
        <taxon>Ascomycota</taxon>
        <taxon>Pezizomycotina</taxon>
        <taxon>Sordariomycetes</taxon>
        <taxon>Sordariomycetidae</taxon>
        <taxon>Sordariales</taxon>
        <taxon>Schizotheciaceae</taxon>
        <taxon>Schizothecium</taxon>
    </lineage>
</organism>
<comment type="caution">
    <text evidence="6">The sequence shown here is derived from an EMBL/GenBank/DDBJ whole genome shotgun (WGS) entry which is preliminary data.</text>
</comment>
<feature type="binding site" evidence="2">
    <location>
        <position position="286"/>
    </location>
    <ligand>
        <name>FAD</name>
        <dbReference type="ChEBI" id="CHEBI:57692"/>
    </ligand>
</feature>
<feature type="domain" description="Glucose-methanol-choline oxidoreductase N-terminal" evidence="4">
    <location>
        <begin position="122"/>
        <end position="378"/>
    </location>
</feature>
<keyword evidence="7" id="KW-1185">Reference proteome</keyword>
<dbReference type="InterPro" id="IPR000172">
    <property type="entry name" value="GMC_OxRdtase_N"/>
</dbReference>
<dbReference type="AlphaFoldDB" id="A0AA40F7C4"/>
<feature type="binding site" evidence="2">
    <location>
        <position position="571"/>
    </location>
    <ligand>
        <name>FAD</name>
        <dbReference type="ChEBI" id="CHEBI:57692"/>
    </ligand>
</feature>
<evidence type="ECO:0008006" key="8">
    <source>
        <dbReference type="Google" id="ProtNLM"/>
    </source>
</evidence>
<name>A0AA40F7C4_9PEZI</name>
<evidence type="ECO:0000256" key="2">
    <source>
        <dbReference type="PIRSR" id="PIRSR000137-2"/>
    </source>
</evidence>
<sequence>MLLLSLAALTAVSVVRAATYDYIVVGSGPGGGPLAANLAKAGYSTLLIEAGGDEGSNPTYADIANFLESANDEASRWDFFVKHSDDPKRDLQYKYNTWDTGDGTFYVGRDPPAGAKLLGIQYPRAAVLGGCAMHNAGVASLAQDDDWNFIANQTGDASWEASKMARYFREIEKNHYRPSTEKEHGFNGWLSTNVGDPSWAKAEDNPGTRMLKRLGELLGQNTTTTSSLLENDILAHTPGKDQISSVYNMAYHIDAIGKRSSPNNYLRATLADPAKYPLTLALRTLVTKVLFSNATVPRAIGVEIMEGASLYTADPKHVPGSKGPVSQVYAAKEVIIAGGVFNSPQILKLSGIGPKAELEKFGIKVVKDLPGVGENMGDNYEASILGSSAQPIPAGLSTAMFRTQNAATKNRNIYAWCGPFSFEGMWPGFPNNYPNQWSCAVAHIGPKSHKGTVKLVSANPQDRPDINLHLFAENGEADVAELSSAISLLRASWLPAAGTSVAPIKELHPCPGEIGKALSCTEEAQREFIKLQVYSHHATSSCAIGADGNPMAVLDSKFRVRGVAGLRVVDGSALPVVPGAFPVVPTMMISQKATEDVLADAKKWV</sequence>
<keyword evidence="3" id="KW-0732">Signal</keyword>
<dbReference type="Gene3D" id="3.30.560.10">
    <property type="entry name" value="Glucose Oxidase, domain 3"/>
    <property type="match status" value="1"/>
</dbReference>
<dbReference type="GO" id="GO:0050660">
    <property type="term" value="F:flavin adenine dinucleotide binding"/>
    <property type="evidence" value="ECO:0007669"/>
    <property type="project" value="InterPro"/>
</dbReference>
<evidence type="ECO:0000313" key="6">
    <source>
        <dbReference type="EMBL" id="KAK0752583.1"/>
    </source>
</evidence>
<gene>
    <name evidence="6" type="ORF">B0T18DRAFT_436560</name>
</gene>
<feature type="binding site" evidence="2">
    <location>
        <position position="127"/>
    </location>
    <ligand>
        <name>FAD</name>
        <dbReference type="ChEBI" id="CHEBI:57692"/>
    </ligand>
</feature>
<keyword evidence="2" id="KW-0285">Flavoprotein</keyword>
<keyword evidence="2" id="KW-0274">FAD</keyword>
<evidence type="ECO:0000259" key="4">
    <source>
        <dbReference type="Pfam" id="PF00732"/>
    </source>
</evidence>
<dbReference type="SUPFAM" id="SSF54373">
    <property type="entry name" value="FAD-linked reductases, C-terminal domain"/>
    <property type="match status" value="1"/>
</dbReference>
<dbReference type="Pfam" id="PF00732">
    <property type="entry name" value="GMC_oxred_N"/>
    <property type="match status" value="1"/>
</dbReference>
<dbReference type="Gene3D" id="3.50.50.60">
    <property type="entry name" value="FAD/NAD(P)-binding domain"/>
    <property type="match status" value="2"/>
</dbReference>
<feature type="domain" description="Glucose-methanol-choline oxidoreductase C-terminal" evidence="5">
    <location>
        <begin position="446"/>
        <end position="589"/>
    </location>
</feature>
<dbReference type="GO" id="GO:0016614">
    <property type="term" value="F:oxidoreductase activity, acting on CH-OH group of donors"/>
    <property type="evidence" value="ECO:0007669"/>
    <property type="project" value="InterPro"/>
</dbReference>
<dbReference type="Proteomes" id="UP001172155">
    <property type="component" value="Unassembled WGS sequence"/>
</dbReference>
<dbReference type="InterPro" id="IPR012132">
    <property type="entry name" value="GMC_OxRdtase"/>
</dbReference>
<evidence type="ECO:0000259" key="5">
    <source>
        <dbReference type="Pfam" id="PF05199"/>
    </source>
</evidence>
<dbReference type="InterPro" id="IPR007867">
    <property type="entry name" value="GMC_OxRtase_C"/>
</dbReference>
<dbReference type="SUPFAM" id="SSF51905">
    <property type="entry name" value="FAD/NAD(P)-binding domain"/>
    <property type="match status" value="1"/>
</dbReference>
<protein>
    <recommendedName>
        <fullName evidence="8">Alcohol oxidase</fullName>
    </recommendedName>
</protein>